<gene>
    <name evidence="3" type="ORF">J2Z48_002340</name>
</gene>
<feature type="repeat" description="TPR" evidence="1">
    <location>
        <begin position="374"/>
        <end position="407"/>
    </location>
</feature>
<accession>A0AAJ1WUN6</accession>
<name>A0AAJ1WUN6_9BACL</name>
<dbReference type="Gene3D" id="1.25.40.10">
    <property type="entry name" value="Tetratricopeptide repeat domain"/>
    <property type="match status" value="2"/>
</dbReference>
<dbReference type="SUPFAM" id="SSF48452">
    <property type="entry name" value="TPR-like"/>
    <property type="match status" value="2"/>
</dbReference>
<dbReference type="CDD" id="cd00093">
    <property type="entry name" value="HTH_XRE"/>
    <property type="match status" value="1"/>
</dbReference>
<dbReference type="RefSeq" id="WP_307253661.1">
    <property type="nucleotide sequence ID" value="NZ_JAUSUV010000009.1"/>
</dbReference>
<feature type="domain" description="HTH cro/C1-type" evidence="2">
    <location>
        <begin position="41"/>
        <end position="75"/>
    </location>
</feature>
<keyword evidence="1" id="KW-0802">TPR repeat</keyword>
<dbReference type="InterPro" id="IPR019734">
    <property type="entry name" value="TPR_rpt"/>
</dbReference>
<evidence type="ECO:0000259" key="2">
    <source>
        <dbReference type="PROSITE" id="PS50943"/>
    </source>
</evidence>
<dbReference type="PROSITE" id="PS50943">
    <property type="entry name" value="HTH_CROC1"/>
    <property type="match status" value="1"/>
</dbReference>
<dbReference type="PANTHER" id="PTHR47691:SF3">
    <property type="entry name" value="HTH-TYPE TRANSCRIPTIONAL REGULATOR RV0890C-RELATED"/>
    <property type="match status" value="1"/>
</dbReference>
<dbReference type="Pfam" id="PF13424">
    <property type="entry name" value="TPR_12"/>
    <property type="match status" value="1"/>
</dbReference>
<feature type="repeat" description="TPR" evidence="1">
    <location>
        <begin position="334"/>
        <end position="367"/>
    </location>
</feature>
<dbReference type="InterPro" id="IPR011990">
    <property type="entry name" value="TPR-like_helical_dom_sf"/>
</dbReference>
<dbReference type="EMBL" id="JAUSUV010000009">
    <property type="protein sequence ID" value="MDQ0418151.1"/>
    <property type="molecule type" value="Genomic_DNA"/>
</dbReference>
<evidence type="ECO:0000313" key="3">
    <source>
        <dbReference type="EMBL" id="MDQ0418151.1"/>
    </source>
</evidence>
<evidence type="ECO:0000313" key="4">
    <source>
        <dbReference type="Proteomes" id="UP001238450"/>
    </source>
</evidence>
<dbReference type="PANTHER" id="PTHR47691">
    <property type="entry name" value="REGULATOR-RELATED"/>
    <property type="match status" value="1"/>
</dbReference>
<dbReference type="AlphaFoldDB" id="A0AAJ1WUN6"/>
<evidence type="ECO:0000256" key="1">
    <source>
        <dbReference type="PROSITE-ProRule" id="PRU00339"/>
    </source>
</evidence>
<sequence>MSVKVEGHLIQLEDDIIRYVLKRRRVRELDMKMDDLFDHTISKGSISNIEKARGKVSAKTLEIYLEKLGLKESDVLELAEKARAEIKEVYYQLEAIETIIEFGDLKSAKEQLDKMDFEEYHPLTPFTLYLRGRIFYEERKLERAEKQLELAIKLCTERYNLNPKDNIIASCFSELSKCRYVNGDLHQAIKYVNDGLETYDANKKGEGVKYQLLGNKVMYLLKLSRNDEASKILDTIWSEVSNLDQNYGDYPILNIYKFRSTILRNQNLFTDALQCCDRGLQIARTHRNQKNHYLDFLIISGSIFLLQKDFTKAFDRFMLVLNSDKEFKSPRRHIDSHTYLGIFYIAHQDWEKATKHLEEALQIGRKHTDAFRMAKTLIVRGNVHYYQGQFMEALVYYKEASRIAEEHGYKQRQYTALLKSADCFDNMKEEIELGYYLIRLYRLQKELNIRSEEEVYEVL</sequence>
<protein>
    <submittedName>
        <fullName evidence="3">Tetratricopeptide (TPR) repeat protein</fullName>
    </submittedName>
</protein>
<dbReference type="InterPro" id="IPR001387">
    <property type="entry name" value="Cro/C1-type_HTH"/>
</dbReference>
<organism evidence="3 4">
    <name type="scientific">Croceifilum oryzae</name>
    <dbReference type="NCBI Taxonomy" id="1553429"/>
    <lineage>
        <taxon>Bacteria</taxon>
        <taxon>Bacillati</taxon>
        <taxon>Bacillota</taxon>
        <taxon>Bacilli</taxon>
        <taxon>Bacillales</taxon>
        <taxon>Thermoactinomycetaceae</taxon>
        <taxon>Croceifilum</taxon>
    </lineage>
</organism>
<dbReference type="Proteomes" id="UP001238450">
    <property type="component" value="Unassembled WGS sequence"/>
</dbReference>
<comment type="caution">
    <text evidence="3">The sequence shown here is derived from an EMBL/GenBank/DDBJ whole genome shotgun (WGS) entry which is preliminary data.</text>
</comment>
<dbReference type="PROSITE" id="PS50005">
    <property type="entry name" value="TPR"/>
    <property type="match status" value="2"/>
</dbReference>
<reference evidence="3 4" key="1">
    <citation type="submission" date="2023-07" db="EMBL/GenBank/DDBJ databases">
        <title>Genomic Encyclopedia of Type Strains, Phase IV (KMG-IV): sequencing the most valuable type-strain genomes for metagenomic binning, comparative biology and taxonomic classification.</title>
        <authorList>
            <person name="Goeker M."/>
        </authorList>
    </citation>
    <scope>NUCLEOTIDE SEQUENCE [LARGE SCALE GENOMIC DNA]</scope>
    <source>
        <strain evidence="3 4">DSM 46876</strain>
    </source>
</reference>
<proteinExistence type="predicted"/>
<keyword evidence="4" id="KW-1185">Reference proteome</keyword>
<dbReference type="SMART" id="SM00028">
    <property type="entry name" value="TPR"/>
    <property type="match status" value="5"/>
</dbReference>